<dbReference type="EMBL" id="AP018711">
    <property type="protein sequence ID" value="BBE33389.1"/>
    <property type="molecule type" value="Genomic_DNA"/>
</dbReference>
<dbReference type="Proteomes" id="UP000276029">
    <property type="component" value="Unassembled WGS sequence"/>
</dbReference>
<reference evidence="2 4" key="1">
    <citation type="submission" date="2018-06" db="EMBL/GenBank/DDBJ databases">
        <title>Complete Genome Sequence of the Microcystin-Degrading Bacterium Sphingosinicella microcystinivorans Strain B-9.</title>
        <authorList>
            <person name="Jin H."/>
            <person name="Nishizawa T."/>
            <person name="Guo Y."/>
            <person name="Nishizawa A."/>
            <person name="Park H."/>
            <person name="Kato H."/>
            <person name="Tsuji K."/>
            <person name="Harada K."/>
        </authorList>
    </citation>
    <scope>NUCLEOTIDE SEQUENCE [LARGE SCALE GENOMIC DNA]</scope>
    <source>
        <strain evidence="2 4">B9</strain>
    </source>
</reference>
<evidence type="ECO:0000313" key="2">
    <source>
        <dbReference type="EMBL" id="BBE33389.1"/>
    </source>
</evidence>
<dbReference type="EMBL" id="RBWX01000012">
    <property type="protein sequence ID" value="RKS84953.1"/>
    <property type="molecule type" value="Genomic_DNA"/>
</dbReference>
<evidence type="ECO:0000313" key="5">
    <source>
        <dbReference type="Proteomes" id="UP000276029"/>
    </source>
</evidence>
<protein>
    <submittedName>
        <fullName evidence="3">MaoC dehydratase-like protein</fullName>
    </submittedName>
</protein>
<sequence>MNEAVRGTITPKVGDRLPELVIRITRKLIIAGATTSRDWQPQHHDKDAAKTAGLSDIIMNNYTQAGLISRYITDWSGPIGRIGRLKFAMRRPIYPDRDVRFAGGVVAVDKDSGQISWVKVDITLSDADTLLTSASVKFALPAYISAKSPWHCHPSEWRP</sequence>
<feature type="domain" description="MaoC-like" evidence="1">
    <location>
        <begin position="22"/>
        <end position="116"/>
    </location>
</feature>
<dbReference type="Pfam" id="PF01575">
    <property type="entry name" value="MaoC_dehydratas"/>
    <property type="match status" value="1"/>
</dbReference>
<dbReference type="Proteomes" id="UP000275727">
    <property type="component" value="Chromosome"/>
</dbReference>
<accession>A0AAD1G083</accession>
<evidence type="ECO:0000313" key="3">
    <source>
        <dbReference type="EMBL" id="RKS84953.1"/>
    </source>
</evidence>
<keyword evidence="5" id="KW-1185">Reference proteome</keyword>
<reference evidence="3 5" key="2">
    <citation type="submission" date="2018-10" db="EMBL/GenBank/DDBJ databases">
        <title>Genomic Encyclopedia of Type Strains, Phase IV (KMG-IV): sequencing the most valuable type-strain genomes for metagenomic binning, comparative biology and taxonomic classification.</title>
        <authorList>
            <person name="Goeker M."/>
        </authorList>
    </citation>
    <scope>NUCLEOTIDE SEQUENCE [LARGE SCALE GENOMIC DNA]</scope>
    <source>
        <strain evidence="3 5">DSM 19791</strain>
    </source>
</reference>
<dbReference type="KEGG" id="smic:SmB9_10470"/>
<dbReference type="InterPro" id="IPR029069">
    <property type="entry name" value="HotDog_dom_sf"/>
</dbReference>
<dbReference type="AlphaFoldDB" id="A0AAD1G083"/>
<evidence type="ECO:0000313" key="4">
    <source>
        <dbReference type="Proteomes" id="UP000275727"/>
    </source>
</evidence>
<evidence type="ECO:0000259" key="1">
    <source>
        <dbReference type="Pfam" id="PF01575"/>
    </source>
</evidence>
<organism evidence="2 4">
    <name type="scientific">Sphingosinicella microcystinivorans</name>
    <dbReference type="NCBI Taxonomy" id="335406"/>
    <lineage>
        <taxon>Bacteria</taxon>
        <taxon>Pseudomonadati</taxon>
        <taxon>Pseudomonadota</taxon>
        <taxon>Alphaproteobacteria</taxon>
        <taxon>Sphingomonadales</taxon>
        <taxon>Sphingosinicellaceae</taxon>
        <taxon>Sphingosinicella</taxon>
    </lineage>
</organism>
<gene>
    <name evidence="3" type="ORF">DFR51_3553</name>
    <name evidence="2" type="ORF">SmB9_10470</name>
</gene>
<dbReference type="RefSeq" id="WP_121053472.1">
    <property type="nucleotide sequence ID" value="NZ_AP018711.1"/>
</dbReference>
<proteinExistence type="predicted"/>
<dbReference type="SUPFAM" id="SSF54637">
    <property type="entry name" value="Thioesterase/thiol ester dehydrase-isomerase"/>
    <property type="match status" value="1"/>
</dbReference>
<dbReference type="InterPro" id="IPR002539">
    <property type="entry name" value="MaoC-like_dom"/>
</dbReference>
<dbReference type="Gene3D" id="3.10.129.10">
    <property type="entry name" value="Hotdog Thioesterase"/>
    <property type="match status" value="1"/>
</dbReference>
<name>A0AAD1G083_SPHMI</name>